<dbReference type="RefSeq" id="WP_078226720.1">
    <property type="nucleotide sequence ID" value="NZ_CAIJDP010000065.1"/>
</dbReference>
<evidence type="ECO:0000256" key="1">
    <source>
        <dbReference type="SAM" id="Coils"/>
    </source>
</evidence>
<gene>
    <name evidence="2" type="ORF">FLAT13_01827</name>
</gene>
<accession>A0A6V6YWW4</accession>
<sequence length="340" mass="39041">MKTKITYLAALMTFFSLINTEFSFSQCEGNQVELDAIKLKYESKYKDVEKKAEDIKDDAPSPNIAEQSIQTDFVVEMKEQHFALDLVSITMKDKKISFGIPQITMEMKSIKFDEVYTKMVLKKTGQYPQIHCKDTWIHLPFGGKTKGVPKCTTIWKDILTEVPEVHTRTVEIKTNLPKFKMAITEFITAIPEFKMVRQDIKMNLPSITIKNVKAETKQMEKETEELKNYSQDLIGEQKKDFATAISGNFQCQRNNLLIKRDELTNSFLNSIKEIDLNIEQLNTNGFDPSNLKSSDGQTVNLLELKRQLVDKEKEALISIDNAINELNVTEKKTLNEYLAV</sequence>
<keyword evidence="1" id="KW-0175">Coiled coil</keyword>
<proteinExistence type="predicted"/>
<evidence type="ECO:0000313" key="2">
    <source>
        <dbReference type="EMBL" id="CAD0003734.1"/>
    </source>
</evidence>
<dbReference type="EMBL" id="CAIJDP010000065">
    <property type="protein sequence ID" value="CAD0003734.1"/>
    <property type="molecule type" value="Genomic_DNA"/>
</dbReference>
<keyword evidence="3" id="KW-1185">Reference proteome</keyword>
<comment type="caution">
    <text evidence="2">The sequence shown here is derived from an EMBL/GenBank/DDBJ whole genome shotgun (WGS) entry which is preliminary data.</text>
</comment>
<dbReference type="AlphaFoldDB" id="A0A6V6YWW4"/>
<dbReference type="Proteomes" id="UP000530060">
    <property type="component" value="Unassembled WGS sequence"/>
</dbReference>
<feature type="coiled-coil region" evidence="1">
    <location>
        <begin position="209"/>
        <end position="239"/>
    </location>
</feature>
<organism evidence="2 3">
    <name type="scientific">Flavobacterium salmonis</name>
    <dbReference type="NCBI Taxonomy" id="2654844"/>
    <lineage>
        <taxon>Bacteria</taxon>
        <taxon>Pseudomonadati</taxon>
        <taxon>Bacteroidota</taxon>
        <taxon>Flavobacteriia</taxon>
        <taxon>Flavobacteriales</taxon>
        <taxon>Flavobacteriaceae</taxon>
        <taxon>Flavobacterium</taxon>
    </lineage>
</organism>
<evidence type="ECO:0000313" key="3">
    <source>
        <dbReference type="Proteomes" id="UP000530060"/>
    </source>
</evidence>
<reference evidence="2 3" key="1">
    <citation type="submission" date="2020-06" db="EMBL/GenBank/DDBJ databases">
        <authorList>
            <person name="Criscuolo A."/>
        </authorList>
    </citation>
    <scope>NUCLEOTIDE SEQUENCE [LARGE SCALE GENOMIC DNA]</scope>
    <source>
        <strain evidence="3">CIP 111411</strain>
    </source>
</reference>
<protein>
    <submittedName>
        <fullName evidence="2">Uncharacterized protein</fullName>
    </submittedName>
</protein>
<name>A0A6V6YWW4_9FLAO</name>